<dbReference type="KEGG" id="mgal:NCTC10186_00260"/>
<organism evidence="2 3">
    <name type="scientific">Mycoplasmopsis gallopavonis</name>
    <dbReference type="NCBI Taxonomy" id="76629"/>
    <lineage>
        <taxon>Bacteria</taxon>
        <taxon>Bacillati</taxon>
        <taxon>Mycoplasmatota</taxon>
        <taxon>Mycoplasmoidales</taxon>
        <taxon>Metamycoplasmataceae</taxon>
        <taxon>Mycoplasmopsis</taxon>
    </lineage>
</organism>
<keyword evidence="3" id="KW-1185">Reference proteome</keyword>
<feature type="domain" description="Replicative helicase loading/DNA remodeling protein DnaB N-terminal winged helix" evidence="1">
    <location>
        <begin position="17"/>
        <end position="174"/>
    </location>
</feature>
<accession>A0A449AZ14</accession>
<dbReference type="EMBL" id="LR215031">
    <property type="protein sequence ID" value="VEU72789.1"/>
    <property type="molecule type" value="Genomic_DNA"/>
</dbReference>
<dbReference type="InterPro" id="IPR058660">
    <property type="entry name" value="WHD_DnaB"/>
</dbReference>
<reference evidence="2 3" key="1">
    <citation type="submission" date="2019-01" db="EMBL/GenBank/DDBJ databases">
        <authorList>
            <consortium name="Pathogen Informatics"/>
        </authorList>
    </citation>
    <scope>NUCLEOTIDE SEQUENCE [LARGE SCALE GENOMIC DNA]</scope>
    <source>
        <strain evidence="2 3">NCTC10186</strain>
    </source>
</reference>
<evidence type="ECO:0000259" key="1">
    <source>
        <dbReference type="Pfam" id="PF25888"/>
    </source>
</evidence>
<dbReference type="AlphaFoldDB" id="A0A449AZ14"/>
<proteinExistence type="predicted"/>
<evidence type="ECO:0000313" key="2">
    <source>
        <dbReference type="EMBL" id="VEU72789.1"/>
    </source>
</evidence>
<evidence type="ECO:0000313" key="3">
    <source>
        <dbReference type="Proteomes" id="UP000289862"/>
    </source>
</evidence>
<protein>
    <submittedName>
        <fullName evidence="2">DnaD domain-containing protein</fullName>
    </submittedName>
</protein>
<dbReference type="RefSeq" id="WP_129724578.1">
    <property type="nucleotide sequence ID" value="NZ_LR215031.1"/>
</dbReference>
<dbReference type="Pfam" id="PF25888">
    <property type="entry name" value="WHD_DnaB"/>
    <property type="match status" value="1"/>
</dbReference>
<name>A0A449AZ14_9BACT</name>
<dbReference type="OrthoDB" id="395744at2"/>
<gene>
    <name evidence="2" type="ORF">NCTC10186_00260</name>
</gene>
<dbReference type="Proteomes" id="UP000289862">
    <property type="component" value="Chromosome"/>
</dbReference>
<sequence>MEKTNNLIYSYFHVDNSFRMSEDDFTNLINYYLPIIGPNAFTLYHSLNEISKDPSMKNNHYDFNTLTLSLNMSHEVLQQSRRILEAVGLMNTYSHNKKLRTVFSLQKPLDANGFKQNFLVSDLLKEKIGKTNFEAIIKRGLRKINVLSGQEIEDISTDFFDIFSEEEKNKVEQQRKEFFIQLGQIQRTPQEIAQAAKTDTTPMPLEVGNVIYSNEYQAILELSTIEFYRQIINQDPNHSAQMYIDEWQAQFKDDKTINLILFFAANKIKSKKTVRWLNFGNSLITELLAKNIHEFTQVENYLDGKFQATEEYRNLYDKKSFMKEIYLKKFRYKN</sequence>